<protein>
    <submittedName>
        <fullName evidence="2">Glycosyltransferase involved in cell wall bisynthesis</fullName>
    </submittedName>
</protein>
<accession>A0A1I5CY02</accession>
<dbReference type="PANTHER" id="PTHR45947">
    <property type="entry name" value="SULFOQUINOVOSYL TRANSFERASE SQD2"/>
    <property type="match status" value="1"/>
</dbReference>
<dbReference type="RefSeq" id="WP_074911280.1">
    <property type="nucleotide sequence ID" value="NZ_CP042282.1"/>
</dbReference>
<dbReference type="InterPro" id="IPR001296">
    <property type="entry name" value="Glyco_trans_1"/>
</dbReference>
<proteinExistence type="predicted"/>
<keyword evidence="2" id="KW-0808">Transferase</keyword>
<organism evidence="2 3">
    <name type="scientific">Bacteroides xylanisolvens</name>
    <dbReference type="NCBI Taxonomy" id="371601"/>
    <lineage>
        <taxon>Bacteria</taxon>
        <taxon>Pseudomonadati</taxon>
        <taxon>Bacteroidota</taxon>
        <taxon>Bacteroidia</taxon>
        <taxon>Bacteroidales</taxon>
        <taxon>Bacteroidaceae</taxon>
        <taxon>Bacteroides</taxon>
    </lineage>
</organism>
<evidence type="ECO:0000313" key="3">
    <source>
        <dbReference type="Proteomes" id="UP000183766"/>
    </source>
</evidence>
<evidence type="ECO:0000259" key="1">
    <source>
        <dbReference type="Pfam" id="PF00534"/>
    </source>
</evidence>
<dbReference type="Proteomes" id="UP000183766">
    <property type="component" value="Unassembled WGS sequence"/>
</dbReference>
<dbReference type="Gene3D" id="3.40.50.2000">
    <property type="entry name" value="Glycogen Phosphorylase B"/>
    <property type="match status" value="2"/>
</dbReference>
<dbReference type="CDD" id="cd03801">
    <property type="entry name" value="GT4_PimA-like"/>
    <property type="match status" value="1"/>
</dbReference>
<gene>
    <name evidence="2" type="ORF">SAMN05216250_15218</name>
</gene>
<name>A0A1I5CY02_9BACE</name>
<dbReference type="Pfam" id="PF00534">
    <property type="entry name" value="Glycos_transf_1"/>
    <property type="match status" value="1"/>
</dbReference>
<evidence type="ECO:0000313" key="2">
    <source>
        <dbReference type="EMBL" id="SFN91746.1"/>
    </source>
</evidence>
<dbReference type="PANTHER" id="PTHR45947:SF3">
    <property type="entry name" value="SULFOQUINOVOSYL TRANSFERASE SQD2"/>
    <property type="match status" value="1"/>
</dbReference>
<dbReference type="SUPFAM" id="SSF53756">
    <property type="entry name" value="UDP-Glycosyltransferase/glycogen phosphorylase"/>
    <property type="match status" value="1"/>
</dbReference>
<dbReference type="GO" id="GO:0016757">
    <property type="term" value="F:glycosyltransferase activity"/>
    <property type="evidence" value="ECO:0007669"/>
    <property type="project" value="InterPro"/>
</dbReference>
<dbReference type="EMBL" id="FOUM01000052">
    <property type="protein sequence ID" value="SFN91746.1"/>
    <property type="molecule type" value="Genomic_DNA"/>
</dbReference>
<sequence length="421" mass="48708">MKILWITNSLAFPDICNALNIPEPQLGGWMKSMLISISSMYPDLQFGIATLYTGTKQLIKRDIKNVTYYCIPGNPSTSYNKKLETFWKEINNDFCPDVVHIHGTEFSHGLAYMRVCGSSNVCISLQGVVSGIERYNLGGIQMDILRKYRTLYDYFKTSVTQMQKSMHIRAELEKEYFNRCMHIIGRTDWDKTHVWSVNPRAHYHFCNENLRSSFYLCNTWQYDKCQKYRIFLSQAASPLKGIQKVIEALPIVLRDFPDVEVYVAGNDYTLRKTLKDKLKFRAYPNYICHLMDNLKVRDKIHFTGFLDEKGMIEQYLKAHIFVCPSSVENSPNSLGEAQLLGVPCIGSIAGGIPSMIEHGKTGLLYRFEEYEYLAKYICQLFYDNELVTILSENGSKEAAKRHDSETNARMMFHIYQEVCKR</sequence>
<dbReference type="AlphaFoldDB" id="A0A1I5CY02"/>
<reference evidence="2 3" key="1">
    <citation type="submission" date="2016-10" db="EMBL/GenBank/DDBJ databases">
        <authorList>
            <person name="de Groot N.N."/>
        </authorList>
    </citation>
    <scope>NUCLEOTIDE SEQUENCE [LARGE SCALE GENOMIC DNA]</scope>
    <source>
        <strain evidence="2 3">NLAE-zl-C202</strain>
    </source>
</reference>
<feature type="domain" description="Glycosyl transferase family 1" evidence="1">
    <location>
        <begin position="228"/>
        <end position="396"/>
    </location>
</feature>
<dbReference type="InterPro" id="IPR050194">
    <property type="entry name" value="Glycosyltransferase_grp1"/>
</dbReference>